<comment type="caution">
    <text evidence="2">The sequence shown here is derived from an EMBL/GenBank/DDBJ whole genome shotgun (WGS) entry which is preliminary data.</text>
</comment>
<dbReference type="InterPro" id="IPR001810">
    <property type="entry name" value="F-box_dom"/>
</dbReference>
<dbReference type="InterPro" id="IPR055411">
    <property type="entry name" value="LRR_FXL15/At3g58940/PEG3-like"/>
</dbReference>
<proteinExistence type="predicted"/>
<evidence type="ECO:0000313" key="3">
    <source>
        <dbReference type="Proteomes" id="UP001632038"/>
    </source>
</evidence>
<dbReference type="SMART" id="SM00256">
    <property type="entry name" value="FBOX"/>
    <property type="match status" value="1"/>
</dbReference>
<dbReference type="InterPro" id="IPR053197">
    <property type="entry name" value="F-box_SCFL_complex_component"/>
</dbReference>
<gene>
    <name evidence="2" type="ORF">CASFOL_026935</name>
</gene>
<dbReference type="Gene3D" id="1.20.1280.50">
    <property type="match status" value="1"/>
</dbReference>
<dbReference type="EMBL" id="JAVIJP010000034">
    <property type="protein sequence ID" value="KAL3629713.1"/>
    <property type="molecule type" value="Genomic_DNA"/>
</dbReference>
<dbReference type="SUPFAM" id="SSF52047">
    <property type="entry name" value="RNI-like"/>
    <property type="match status" value="1"/>
</dbReference>
<feature type="domain" description="F-box" evidence="1">
    <location>
        <begin position="23"/>
        <end position="76"/>
    </location>
</feature>
<dbReference type="InterPro" id="IPR053781">
    <property type="entry name" value="F-box_AtFBL13-like"/>
</dbReference>
<dbReference type="CDD" id="cd22160">
    <property type="entry name" value="F-box_AtFBL13-like"/>
    <property type="match status" value="1"/>
</dbReference>
<protein>
    <recommendedName>
        <fullName evidence="1">F-box domain-containing protein</fullName>
    </recommendedName>
</protein>
<accession>A0ABD3CIH1</accession>
<name>A0ABD3CIH1_9LAMI</name>
<evidence type="ECO:0000259" key="1">
    <source>
        <dbReference type="PROSITE" id="PS50181"/>
    </source>
</evidence>
<keyword evidence="3" id="KW-1185">Reference proteome</keyword>
<dbReference type="PANTHER" id="PTHR34223">
    <property type="entry name" value="OS11G0201299 PROTEIN"/>
    <property type="match status" value="1"/>
</dbReference>
<dbReference type="InterPro" id="IPR032675">
    <property type="entry name" value="LRR_dom_sf"/>
</dbReference>
<reference evidence="3" key="1">
    <citation type="journal article" date="2024" name="IScience">
        <title>Strigolactones Initiate the Formation of Haustorium-like Structures in Castilleja.</title>
        <authorList>
            <person name="Buerger M."/>
            <person name="Peterson D."/>
            <person name="Chory J."/>
        </authorList>
    </citation>
    <scope>NUCLEOTIDE SEQUENCE [LARGE SCALE GENOMIC DNA]</scope>
</reference>
<dbReference type="PROSITE" id="PS50181">
    <property type="entry name" value="FBOX"/>
    <property type="match status" value="1"/>
</dbReference>
<dbReference type="Proteomes" id="UP001632038">
    <property type="component" value="Unassembled WGS sequence"/>
</dbReference>
<evidence type="ECO:0000313" key="2">
    <source>
        <dbReference type="EMBL" id="KAL3629713.1"/>
    </source>
</evidence>
<dbReference type="Gene3D" id="3.80.10.10">
    <property type="entry name" value="Ribonuclease Inhibitor"/>
    <property type="match status" value="1"/>
</dbReference>
<dbReference type="Pfam" id="PF24758">
    <property type="entry name" value="LRR_At5g56370"/>
    <property type="match status" value="1"/>
</dbReference>
<dbReference type="SUPFAM" id="SSF81383">
    <property type="entry name" value="F-box domain"/>
    <property type="match status" value="1"/>
</dbReference>
<dbReference type="Pfam" id="PF00646">
    <property type="entry name" value="F-box"/>
    <property type="match status" value="1"/>
</dbReference>
<dbReference type="PANTHER" id="PTHR34223:SF51">
    <property type="entry name" value="OS06G0556300 PROTEIN"/>
    <property type="match status" value="1"/>
</dbReference>
<dbReference type="AlphaFoldDB" id="A0ABD3CIH1"/>
<sequence length="566" mass="66890">MYSTKKRKSFTIENQAGERDEDVDKLSQLPEPILHHILSFLSQNDAVRTCVLSKSWRYLWCARPVIDFRERAFRSHCFHGHCLSYCQACYRRNKETYLFVLHKTLKRYHDLKLSVHELNMVMSIDDSRVKPLLLKWIPKFTMCLKSFNLSLSGHDLHGSEYFDMPSILFKAESLQSLYLKRCKLSQINSTDEVLLKRLQKLTLDNVHITKETLEMILSNNPLLENVSLIMCKGFRVIRVCKPHGLKEIVIDGTYYPCQTRDDPHSIEIDIPTIERIRISLYWFHHHKHLPHLTYLFLDRVGLSESIDFLSGKYLPCLQHLTLQSCYLPGEFSLQLSGSVTHLYFINRMDVQASIDAPNIVLFVYESEITSSAISFTTTSSEWKSKITVNVYTDVANYNALLWFRKLSDLLHEFSQSEISFKLIQRRMFKHWRTVDHPSSLFESVHADIDWKLRHEHKPILEVEHFSLGGDYSYSSMPAFLNCLFRIFRPRYIEQHLYFGNERYLDDWSNKQTELTEFLIHMFLIKEKNMSFRPRGLDEVTMVEYFDKDAQRLARMDARFQLEWGES</sequence>
<dbReference type="InterPro" id="IPR036047">
    <property type="entry name" value="F-box-like_dom_sf"/>
</dbReference>
<organism evidence="2 3">
    <name type="scientific">Castilleja foliolosa</name>
    <dbReference type="NCBI Taxonomy" id="1961234"/>
    <lineage>
        <taxon>Eukaryota</taxon>
        <taxon>Viridiplantae</taxon>
        <taxon>Streptophyta</taxon>
        <taxon>Embryophyta</taxon>
        <taxon>Tracheophyta</taxon>
        <taxon>Spermatophyta</taxon>
        <taxon>Magnoliopsida</taxon>
        <taxon>eudicotyledons</taxon>
        <taxon>Gunneridae</taxon>
        <taxon>Pentapetalae</taxon>
        <taxon>asterids</taxon>
        <taxon>lamiids</taxon>
        <taxon>Lamiales</taxon>
        <taxon>Orobanchaceae</taxon>
        <taxon>Pedicularideae</taxon>
        <taxon>Castillejinae</taxon>
        <taxon>Castilleja</taxon>
    </lineage>
</organism>